<organism evidence="1 2">
    <name type="scientific">Roseateles saccharophilus</name>
    <name type="common">Pseudomonas saccharophila</name>
    <dbReference type="NCBI Taxonomy" id="304"/>
    <lineage>
        <taxon>Bacteria</taxon>
        <taxon>Pseudomonadati</taxon>
        <taxon>Pseudomonadota</taxon>
        <taxon>Betaproteobacteria</taxon>
        <taxon>Burkholderiales</taxon>
        <taxon>Sphaerotilaceae</taxon>
        <taxon>Roseateles</taxon>
    </lineage>
</organism>
<keyword evidence="2" id="KW-1185">Reference proteome</keyword>
<proteinExistence type="predicted"/>
<evidence type="ECO:0000313" key="1">
    <source>
        <dbReference type="EMBL" id="MDR7268404.1"/>
    </source>
</evidence>
<dbReference type="Proteomes" id="UP001180453">
    <property type="component" value="Unassembled WGS sequence"/>
</dbReference>
<dbReference type="EMBL" id="JAVDXU010000001">
    <property type="protein sequence ID" value="MDR7268404.1"/>
    <property type="molecule type" value="Genomic_DNA"/>
</dbReference>
<name>A0ABU1YHR7_ROSSA</name>
<evidence type="ECO:0000313" key="2">
    <source>
        <dbReference type="Proteomes" id="UP001180453"/>
    </source>
</evidence>
<sequence length="100" mass="10389">MIPAMDPTRIIRIHPDAPPKPGLGAPCNGCGVCCLAEPCPLGVILSRRLKGACVALRWDGARYVCGALAAQPSGLRGWLVKRWIAAGVGCDCSLEPAGKP</sequence>
<gene>
    <name evidence="1" type="ORF">J2X20_001033</name>
</gene>
<comment type="caution">
    <text evidence="1">The sequence shown here is derived from an EMBL/GenBank/DDBJ whole genome shotgun (WGS) entry which is preliminary data.</text>
</comment>
<evidence type="ECO:0008006" key="3">
    <source>
        <dbReference type="Google" id="ProtNLM"/>
    </source>
</evidence>
<protein>
    <recommendedName>
        <fullName evidence="3">4Fe-4S ferredoxin-type domain-containing protein</fullName>
    </recommendedName>
</protein>
<reference evidence="1 2" key="1">
    <citation type="submission" date="2023-07" db="EMBL/GenBank/DDBJ databases">
        <title>Sorghum-associated microbial communities from plants grown in Nebraska, USA.</title>
        <authorList>
            <person name="Schachtman D."/>
        </authorList>
    </citation>
    <scope>NUCLEOTIDE SEQUENCE [LARGE SCALE GENOMIC DNA]</scope>
    <source>
        <strain evidence="1 2">BE314</strain>
    </source>
</reference>
<accession>A0ABU1YHR7</accession>